<name>A0ABV7CQV8_9BACI</name>
<dbReference type="Gene3D" id="3.40.50.2000">
    <property type="entry name" value="Glycogen Phosphorylase B"/>
    <property type="match status" value="2"/>
</dbReference>
<organism evidence="3 4">
    <name type="scientific">Virgibacillus xinjiangensis</name>
    <dbReference type="NCBI Taxonomy" id="393090"/>
    <lineage>
        <taxon>Bacteria</taxon>
        <taxon>Bacillati</taxon>
        <taxon>Bacillota</taxon>
        <taxon>Bacilli</taxon>
        <taxon>Bacillales</taxon>
        <taxon>Bacillaceae</taxon>
        <taxon>Virgibacillus</taxon>
    </lineage>
</organism>
<evidence type="ECO:0000313" key="4">
    <source>
        <dbReference type="Proteomes" id="UP001595279"/>
    </source>
</evidence>
<keyword evidence="3" id="KW-0328">Glycosyltransferase</keyword>
<proteinExistence type="predicted"/>
<dbReference type="Pfam" id="PF00534">
    <property type="entry name" value="Glycos_transf_1"/>
    <property type="match status" value="1"/>
</dbReference>
<dbReference type="EC" id="2.4.-.-" evidence="3"/>
<dbReference type="InterPro" id="IPR001296">
    <property type="entry name" value="Glyco_trans_1"/>
</dbReference>
<sequence>MKIAIITETFLPSTDGVVTRLVHSIRYFLGQGHDVRVIAPDLGVTEFEGAEVVGVRPRTLPFYRSKKFALPTRKVRNMLQDYNPDVVHVVNPALLGASGVRYAKKLGYPLVASYHTHVPIYLDYYNLSMFKGLLWWYFRKLHNQADLNLCTSKAVKEELDQKDFHNVHVWKRGVDTELFHPDKYDKAMRDKLSGGQPEKKLLLFVGRLAAEKEIEKIKAVLDSSDEFVLAVVGDGPHRQELESYFSGTNTVFTGFMHGEELAKAFASSDVFVFPSTTETLGLVIMEAMASGLPLVAAKSGPTCEQIEDNRTGLLYDKDVPDDFKETILKFKDETLRKRLSSAAHKEISHMGWDSQSKQALQLYQQVAVINSEAVEQSKEKTAGVSTGNE</sequence>
<protein>
    <submittedName>
        <fullName evidence="3">Glycosyltransferase family 4 protein</fullName>
        <ecNumber evidence="3">2.4.-.-</ecNumber>
    </submittedName>
</protein>
<dbReference type="PANTHER" id="PTHR45947:SF3">
    <property type="entry name" value="SULFOQUINOVOSYL TRANSFERASE SQD2"/>
    <property type="match status" value="1"/>
</dbReference>
<dbReference type="GO" id="GO:0016757">
    <property type="term" value="F:glycosyltransferase activity"/>
    <property type="evidence" value="ECO:0007669"/>
    <property type="project" value="UniProtKB-KW"/>
</dbReference>
<dbReference type="InterPro" id="IPR050194">
    <property type="entry name" value="Glycosyltransferase_grp1"/>
</dbReference>
<evidence type="ECO:0000259" key="2">
    <source>
        <dbReference type="Pfam" id="PF13439"/>
    </source>
</evidence>
<reference evidence="4" key="1">
    <citation type="journal article" date="2019" name="Int. J. Syst. Evol. Microbiol.">
        <title>The Global Catalogue of Microorganisms (GCM) 10K type strain sequencing project: providing services to taxonomists for standard genome sequencing and annotation.</title>
        <authorList>
            <consortium name="The Broad Institute Genomics Platform"/>
            <consortium name="The Broad Institute Genome Sequencing Center for Infectious Disease"/>
            <person name="Wu L."/>
            <person name="Ma J."/>
        </authorList>
    </citation>
    <scope>NUCLEOTIDE SEQUENCE [LARGE SCALE GENOMIC DNA]</scope>
    <source>
        <strain evidence="4">KCTC 13128</strain>
    </source>
</reference>
<dbReference type="CDD" id="cd03814">
    <property type="entry name" value="GT4-like"/>
    <property type="match status" value="1"/>
</dbReference>
<dbReference type="EMBL" id="JBHRSA010000003">
    <property type="protein sequence ID" value="MFC3038786.1"/>
    <property type="molecule type" value="Genomic_DNA"/>
</dbReference>
<gene>
    <name evidence="3" type="ORF">ACFOGI_00780</name>
</gene>
<dbReference type="PANTHER" id="PTHR45947">
    <property type="entry name" value="SULFOQUINOVOSYL TRANSFERASE SQD2"/>
    <property type="match status" value="1"/>
</dbReference>
<comment type="caution">
    <text evidence="3">The sequence shown here is derived from an EMBL/GenBank/DDBJ whole genome shotgun (WGS) entry which is preliminary data.</text>
</comment>
<feature type="domain" description="Glycosyltransferase subfamily 4-like N-terminal" evidence="2">
    <location>
        <begin position="15"/>
        <end position="177"/>
    </location>
</feature>
<evidence type="ECO:0000313" key="3">
    <source>
        <dbReference type="EMBL" id="MFC3038786.1"/>
    </source>
</evidence>
<keyword evidence="4" id="KW-1185">Reference proteome</keyword>
<dbReference type="SUPFAM" id="SSF53756">
    <property type="entry name" value="UDP-Glycosyltransferase/glycogen phosphorylase"/>
    <property type="match status" value="1"/>
</dbReference>
<evidence type="ECO:0000259" key="1">
    <source>
        <dbReference type="Pfam" id="PF00534"/>
    </source>
</evidence>
<dbReference type="InterPro" id="IPR028098">
    <property type="entry name" value="Glyco_trans_4-like_N"/>
</dbReference>
<feature type="domain" description="Glycosyl transferase family 1" evidence="1">
    <location>
        <begin position="197"/>
        <end position="345"/>
    </location>
</feature>
<keyword evidence="3" id="KW-0808">Transferase</keyword>
<dbReference type="Pfam" id="PF13439">
    <property type="entry name" value="Glyco_transf_4"/>
    <property type="match status" value="1"/>
</dbReference>
<dbReference type="RefSeq" id="WP_390266926.1">
    <property type="nucleotide sequence ID" value="NZ_JBHRSA010000003.1"/>
</dbReference>
<dbReference type="Proteomes" id="UP001595279">
    <property type="component" value="Unassembled WGS sequence"/>
</dbReference>
<accession>A0ABV7CQV8</accession>